<feature type="region of interest" description="Disordered" evidence="5">
    <location>
        <begin position="1332"/>
        <end position="1353"/>
    </location>
</feature>
<gene>
    <name evidence="7" type="ORF">MIND_00212400</name>
</gene>
<dbReference type="PANTHER" id="PTHR45916:SF1">
    <property type="entry name" value="STRUCTURAL MAINTENANCE OF CHROMOSOMES PROTEIN 5"/>
    <property type="match status" value="1"/>
</dbReference>
<feature type="compositionally biased region" description="Low complexity" evidence="5">
    <location>
        <begin position="1337"/>
        <end position="1353"/>
    </location>
</feature>
<evidence type="ECO:0000313" key="8">
    <source>
        <dbReference type="Proteomes" id="UP000636479"/>
    </source>
</evidence>
<feature type="compositionally biased region" description="Basic residues" evidence="5">
    <location>
        <begin position="33"/>
        <end position="45"/>
    </location>
</feature>
<sequence length="1512" mass="170485">MVRRGDSSDEDPAASQSQSVEESSQASTSRVKAEKHRSPRGAKRARVNEAGDDVVHEQDDEQDNQEEEGEGEEREASPPVRVKVKTLPRDVDGYIPGSIVRIKLHNFVTYDDVEFCPGPHLNMIFGPNGTGKSSIACAICLGLNWPPSVLGRASDLQSFVKLGTDSGSIEIELKGRAGEGNLVILRKINAKSRASTYLLNGSSATGGEITAKVAQLNVQVGNLCSFLPQDKVSSFAAMSPIGLLRETENAAGDDRMSQWHDMLIQDGKKLKTLTEAVEKDSTQMNQLQERNNQIERDVQRYKERKDIELKISILNIFIPVEQYREARIQWLALKAKKQILHNKAVRLKQKNEPAHQYLEQLEAEHASLDEQRNKSKRSIVAIFDKYKAALTKAGSMDDKLERFISDLDNVKKTEETRLQTIKNCEAQIKKFEKDLGEDVKPLGNEDELKAKHRSITVAFQQTGYDDKRHAWERKHNDIEESKRKNKRDEDMAQDGLRQLNSVSGRKLEAFAKWDQAGGDAVRWLRANKQLFRMEVFEPAFLSVTIPDQSYASQVETCFSNASMRMFVFQCQEDYNTFNQNTNDNQDFSQGGRRKVPTWFRPGADAAETNLSAPPLPREELLALGFDGYALDFVECPDGLKWYLQKDVGLHRIAISRRNFSPEKIVQATEAMMRSGGSSAFIEGMNSHQANRSHYGRREVMSSSTGIRPARNFTGNFQVDTQQKQRYEGQLQHCKEQRTLIEGDEAELRSEREELDAQKKQHEADLKEVDDQINEIRKMMRKRLDLESKLKRVRDTLAKAQKQGNAAQASAKIRKDLFNTATERQQLLAKVLSLAKDIVEAQKKATLCGLEFLQIGANKTAFKDLLDVKDAKYRAALDEFNKIDDQVKDLKEVAVKLKTASEDYLKNIPEDIRPKYEEVETARVNYQKAVADGEEPVEPESMGELIKAKTSADLEEVLETQQAKLEMNMNTNPGVVEQYERRKREIEGLASTIEVKEREVKKLERNVKRTRDQWEPALRSLVASIGKKFSAAFDRIGCAGEIRIREDEAYDQWAIDILVKFRDTEKLQILTAHRQSGGERSLTTILYLMSLTEEARAPFSLVDEINQGMDQRAERMVHNSMVEVTCKADSAQYFLITPKLLPDLEYHERMKVLCVNNGEWLPRGRRDGEHDEHARRTDLLARPRSLNREWRGFNKKSTLPKYDSLPRLRLVPTGQRPIFTCPSPECGLTHFFADLPVCPWCRARSAAAEHAYRRSTPRPRTRSAVFVRWRVDDEQTESKRRRQTVSGTPLAAAPAVPGRPRAHHRSHSTPVDAVHHAQLVRHKREPIYNALRRNGGWQSPQSMSSALSSPTPSLSPSLTLAVNTGSMSMPASPVSDGFHGQSLLFSTQGEEQPRPSFSSADPDLDESFALVDIGGGSRSGSDSQHSATFFAFAPPPAPLPFSDDDGASDFGPPPGRRRGSIAGLLGSLTTRHKEAEKRAQLAATVKENVNHHTAGGLHTLRKLIRRRWTVTSR</sequence>
<dbReference type="OrthoDB" id="10254973at2759"/>
<evidence type="ECO:0000256" key="5">
    <source>
        <dbReference type="SAM" id="MobiDB-lite"/>
    </source>
</evidence>
<dbReference type="Proteomes" id="UP000636479">
    <property type="component" value="Unassembled WGS sequence"/>
</dbReference>
<dbReference type="Pfam" id="PF13476">
    <property type="entry name" value="AAA_23"/>
    <property type="match status" value="1"/>
</dbReference>
<feature type="region of interest" description="Disordered" evidence="5">
    <location>
        <begin position="1"/>
        <end position="84"/>
    </location>
</feature>
<feature type="compositionally biased region" description="Low complexity" evidence="5">
    <location>
        <begin position="13"/>
        <end position="29"/>
    </location>
</feature>
<dbReference type="InterPro" id="IPR038729">
    <property type="entry name" value="Rad50/SbcC_AAA"/>
</dbReference>
<comment type="caution">
    <text evidence="7">The sequence shown here is derived from an EMBL/GenBank/DDBJ whole genome shotgun (WGS) entry which is preliminary data.</text>
</comment>
<feature type="compositionally biased region" description="Basic and acidic residues" evidence="5">
    <location>
        <begin position="470"/>
        <end position="490"/>
    </location>
</feature>
<dbReference type="GO" id="GO:0003697">
    <property type="term" value="F:single-stranded DNA binding"/>
    <property type="evidence" value="ECO:0007669"/>
    <property type="project" value="TreeGrafter"/>
</dbReference>
<dbReference type="GO" id="GO:0005634">
    <property type="term" value="C:nucleus"/>
    <property type="evidence" value="ECO:0007669"/>
    <property type="project" value="TreeGrafter"/>
</dbReference>
<dbReference type="GO" id="GO:0000724">
    <property type="term" value="P:double-strand break repair via homologous recombination"/>
    <property type="evidence" value="ECO:0007669"/>
    <property type="project" value="TreeGrafter"/>
</dbReference>
<feature type="coiled-coil region" evidence="4">
    <location>
        <begin position="975"/>
        <end position="1012"/>
    </location>
</feature>
<evidence type="ECO:0000256" key="4">
    <source>
        <dbReference type="SAM" id="Coils"/>
    </source>
</evidence>
<dbReference type="InterPro" id="IPR027417">
    <property type="entry name" value="P-loop_NTPase"/>
</dbReference>
<feature type="compositionally biased region" description="Basic and acidic residues" evidence="5">
    <location>
        <begin position="46"/>
        <end position="57"/>
    </location>
</feature>
<accession>A0A8H6T4M3</accession>
<organism evidence="7 8">
    <name type="scientific">Mycena indigotica</name>
    <dbReference type="NCBI Taxonomy" id="2126181"/>
    <lineage>
        <taxon>Eukaryota</taxon>
        <taxon>Fungi</taxon>
        <taxon>Dikarya</taxon>
        <taxon>Basidiomycota</taxon>
        <taxon>Agaricomycotina</taxon>
        <taxon>Agaricomycetes</taxon>
        <taxon>Agaricomycetidae</taxon>
        <taxon>Agaricales</taxon>
        <taxon>Marasmiineae</taxon>
        <taxon>Mycenaceae</taxon>
        <taxon>Mycena</taxon>
    </lineage>
</organism>
<evidence type="ECO:0000259" key="6">
    <source>
        <dbReference type="Pfam" id="PF13476"/>
    </source>
</evidence>
<name>A0A8H6T4M3_9AGAR</name>
<dbReference type="GO" id="GO:0016887">
    <property type="term" value="F:ATP hydrolysis activity"/>
    <property type="evidence" value="ECO:0007669"/>
    <property type="project" value="InterPro"/>
</dbReference>
<feature type="domain" description="Rad50/SbcC-type AAA" evidence="6">
    <location>
        <begin position="101"/>
        <end position="311"/>
    </location>
</feature>
<dbReference type="GeneID" id="59341534"/>
<proteinExistence type="inferred from homology"/>
<protein>
    <recommendedName>
        <fullName evidence="2">Structural maintenance of chromosomes protein 5</fullName>
    </recommendedName>
</protein>
<keyword evidence="8" id="KW-1185">Reference proteome</keyword>
<comment type="similarity">
    <text evidence="1">Belongs to the SMC family. SMC5 subfamily.</text>
</comment>
<dbReference type="RefSeq" id="XP_037224113.1">
    <property type="nucleotide sequence ID" value="XM_037359018.1"/>
</dbReference>
<dbReference type="SUPFAM" id="SSF52540">
    <property type="entry name" value="P-loop containing nucleoside triphosphate hydrolases"/>
    <property type="match status" value="1"/>
</dbReference>
<dbReference type="GO" id="GO:0030915">
    <property type="term" value="C:Smc5-Smc6 complex"/>
    <property type="evidence" value="ECO:0007669"/>
    <property type="project" value="TreeGrafter"/>
</dbReference>
<dbReference type="PANTHER" id="PTHR45916">
    <property type="entry name" value="STRUCTURAL MAINTENANCE OF CHROMOSOMES PROTEIN 5"/>
    <property type="match status" value="1"/>
</dbReference>
<evidence type="ECO:0000256" key="3">
    <source>
        <dbReference type="ARBA" id="ARBA00023054"/>
    </source>
</evidence>
<feature type="coiled-coil region" evidence="4">
    <location>
        <begin position="740"/>
        <end position="843"/>
    </location>
</feature>
<evidence type="ECO:0000313" key="7">
    <source>
        <dbReference type="EMBL" id="KAF7312005.1"/>
    </source>
</evidence>
<dbReference type="Gene3D" id="3.40.50.300">
    <property type="entry name" value="P-loop containing nucleotide triphosphate hydrolases"/>
    <property type="match status" value="2"/>
</dbReference>
<feature type="region of interest" description="Disordered" evidence="5">
    <location>
        <begin position="1272"/>
        <end position="1310"/>
    </location>
</feature>
<evidence type="ECO:0000256" key="1">
    <source>
        <dbReference type="ARBA" id="ARBA00010171"/>
    </source>
</evidence>
<feature type="region of interest" description="Disordered" evidence="5">
    <location>
        <begin position="470"/>
        <end position="497"/>
    </location>
</feature>
<dbReference type="EMBL" id="JACAZF010000002">
    <property type="protein sequence ID" value="KAF7312005.1"/>
    <property type="molecule type" value="Genomic_DNA"/>
</dbReference>
<reference evidence="7" key="1">
    <citation type="submission" date="2020-05" db="EMBL/GenBank/DDBJ databases">
        <title>Mycena genomes resolve the evolution of fungal bioluminescence.</title>
        <authorList>
            <person name="Tsai I.J."/>
        </authorList>
    </citation>
    <scope>NUCLEOTIDE SEQUENCE</scope>
    <source>
        <strain evidence="7">171206Taipei</strain>
    </source>
</reference>
<evidence type="ECO:0000256" key="2">
    <source>
        <dbReference type="ARBA" id="ARBA00018687"/>
    </source>
</evidence>
<keyword evidence="3 4" id="KW-0175">Coiled coil</keyword>
<feature type="compositionally biased region" description="Acidic residues" evidence="5">
    <location>
        <begin position="58"/>
        <end position="73"/>
    </location>
</feature>
<feature type="coiled-coil region" evidence="4">
    <location>
        <begin position="270"/>
        <end position="304"/>
    </location>
</feature>